<feature type="transmembrane region" description="Helical" evidence="1">
    <location>
        <begin position="62"/>
        <end position="80"/>
    </location>
</feature>
<dbReference type="InterPro" id="IPR050879">
    <property type="entry name" value="Acyltransferase_3"/>
</dbReference>
<protein>
    <recommendedName>
        <fullName evidence="2">Acyltransferase 3 domain-containing protein</fullName>
    </recommendedName>
</protein>
<keyword evidence="1" id="KW-0812">Transmembrane</keyword>
<sequence length="364" mass="41043">MMIVTQHSSQMFKWPWSLGNLPLVHGVSFFFVLSGFILAHVYSGRPQLSYGVFMRARFARLWPVHVFSILVLCLAIPPAWVTFEGTGLFNKWIALAFNLSLVHSALPFAAYVYSWNSVSWSISTEMFFYLAFPLLLVKIERTWHWKLLGSALLAVLVIAALVLLKVPANGGIQDLTSVYATYPNPLVRGFEFCLGMATWCLWKKYIADLKLSVNAWTLIELLAASLCATWLFHVFSLIYGLSTDPVRMFLMPAGSCWVFAILIAVFAMGRGRVGRVLALRPLVYLGEISFSIYMLHQILMKFFIATLEWPQVPEAVYFSLLFVLASFSYLLVEKPAQSLLTRSWTRSALPPQDALSSRARTSGP</sequence>
<feature type="transmembrane region" description="Helical" evidence="1">
    <location>
        <begin position="218"/>
        <end position="242"/>
    </location>
</feature>
<evidence type="ECO:0000259" key="2">
    <source>
        <dbReference type="Pfam" id="PF01757"/>
    </source>
</evidence>
<gene>
    <name evidence="3" type="ORF">RT97_13940</name>
</gene>
<reference evidence="3 4" key="1">
    <citation type="submission" date="2014-12" db="EMBL/GenBank/DDBJ databases">
        <title>16Stimator: statistical estimation of ribosomal gene copy numbers from draft genome assemblies.</title>
        <authorList>
            <person name="Perisin M.A."/>
            <person name="Vetter M."/>
            <person name="Gilbert J.A."/>
            <person name="Bergelson J."/>
        </authorList>
    </citation>
    <scope>NUCLEOTIDE SEQUENCE [LARGE SCALE GENOMIC DNA]</scope>
    <source>
        <strain evidence="3 4">MEDvA23</strain>
    </source>
</reference>
<keyword evidence="1" id="KW-0472">Membrane</keyword>
<feature type="transmembrane region" description="Helical" evidence="1">
    <location>
        <begin position="118"/>
        <end position="136"/>
    </location>
</feature>
<dbReference type="PANTHER" id="PTHR23028:SF131">
    <property type="entry name" value="BLR2367 PROTEIN"/>
    <property type="match status" value="1"/>
</dbReference>
<feature type="transmembrane region" description="Helical" evidence="1">
    <location>
        <begin position="92"/>
        <end position="112"/>
    </location>
</feature>
<comment type="caution">
    <text evidence="3">The sequence shown here is derived from an EMBL/GenBank/DDBJ whole genome shotgun (WGS) entry which is preliminary data.</text>
</comment>
<dbReference type="AlphaFoldDB" id="A0A0D0MSD3"/>
<dbReference type="GO" id="GO:0000271">
    <property type="term" value="P:polysaccharide biosynthetic process"/>
    <property type="evidence" value="ECO:0007669"/>
    <property type="project" value="TreeGrafter"/>
</dbReference>
<dbReference type="GO" id="GO:0016747">
    <property type="term" value="F:acyltransferase activity, transferring groups other than amino-acyl groups"/>
    <property type="evidence" value="ECO:0007669"/>
    <property type="project" value="InterPro"/>
</dbReference>
<feature type="transmembrane region" description="Helical" evidence="1">
    <location>
        <begin position="148"/>
        <end position="166"/>
    </location>
</feature>
<dbReference type="OrthoDB" id="9814807at2"/>
<name>A0A0D0MSD3_VARPD</name>
<dbReference type="EMBL" id="JXQQ01000028">
    <property type="protein sequence ID" value="KIQ32135.1"/>
    <property type="molecule type" value="Genomic_DNA"/>
</dbReference>
<dbReference type="InterPro" id="IPR002656">
    <property type="entry name" value="Acyl_transf_3_dom"/>
</dbReference>
<dbReference type="PANTHER" id="PTHR23028">
    <property type="entry name" value="ACETYLTRANSFERASE"/>
    <property type="match status" value="1"/>
</dbReference>
<feature type="transmembrane region" description="Helical" evidence="1">
    <location>
        <begin position="281"/>
        <end position="303"/>
    </location>
</feature>
<accession>A0A0D0MSD3</accession>
<dbReference type="GO" id="GO:0016020">
    <property type="term" value="C:membrane"/>
    <property type="evidence" value="ECO:0007669"/>
    <property type="project" value="TreeGrafter"/>
</dbReference>
<dbReference type="Pfam" id="PF01757">
    <property type="entry name" value="Acyl_transf_3"/>
    <property type="match status" value="1"/>
</dbReference>
<feature type="transmembrane region" description="Helical" evidence="1">
    <location>
        <begin position="248"/>
        <end position="269"/>
    </location>
</feature>
<organism evidence="3 4">
    <name type="scientific">Variovorax paradoxus</name>
    <dbReference type="NCBI Taxonomy" id="34073"/>
    <lineage>
        <taxon>Bacteria</taxon>
        <taxon>Pseudomonadati</taxon>
        <taxon>Pseudomonadota</taxon>
        <taxon>Betaproteobacteria</taxon>
        <taxon>Burkholderiales</taxon>
        <taxon>Comamonadaceae</taxon>
        <taxon>Variovorax</taxon>
    </lineage>
</organism>
<evidence type="ECO:0000313" key="4">
    <source>
        <dbReference type="Proteomes" id="UP000032067"/>
    </source>
</evidence>
<keyword evidence="1" id="KW-1133">Transmembrane helix</keyword>
<dbReference type="Proteomes" id="UP000032067">
    <property type="component" value="Unassembled WGS sequence"/>
</dbReference>
<proteinExistence type="predicted"/>
<evidence type="ECO:0000256" key="1">
    <source>
        <dbReference type="SAM" id="Phobius"/>
    </source>
</evidence>
<evidence type="ECO:0000313" key="3">
    <source>
        <dbReference type="EMBL" id="KIQ32135.1"/>
    </source>
</evidence>
<feature type="transmembrane region" description="Helical" evidence="1">
    <location>
        <begin position="315"/>
        <end position="332"/>
    </location>
</feature>
<feature type="domain" description="Acyltransferase 3" evidence="2">
    <location>
        <begin position="5"/>
        <end position="325"/>
    </location>
</feature>
<feature type="transmembrane region" description="Helical" evidence="1">
    <location>
        <begin position="21"/>
        <end position="42"/>
    </location>
</feature>